<comment type="catalytic activity">
    <reaction evidence="1">
        <text>ATP + protein L-histidine = ADP + protein N-phospho-L-histidine.</text>
        <dbReference type="EC" id="2.7.13.3"/>
    </reaction>
</comment>
<evidence type="ECO:0000256" key="2">
    <source>
        <dbReference type="ARBA" id="ARBA00003469"/>
    </source>
</evidence>
<dbReference type="PANTHER" id="PTHR31528">
    <property type="entry name" value="4-AMINO-5-HYDROXYMETHYL-2-METHYLPYRIMIDINE PHOSPHATE SYNTHASE THI11-RELATED"/>
    <property type="match status" value="1"/>
</dbReference>
<dbReference type="AlphaFoldDB" id="A0A4U2ZCH5"/>
<feature type="coiled-coil region" evidence="15">
    <location>
        <begin position="580"/>
        <end position="611"/>
    </location>
</feature>
<comment type="subunit">
    <text evidence="5">Homodimer.</text>
</comment>
<evidence type="ECO:0000256" key="15">
    <source>
        <dbReference type="SAM" id="Coils"/>
    </source>
</evidence>
<evidence type="ECO:0000256" key="16">
    <source>
        <dbReference type="SAM" id="SignalP"/>
    </source>
</evidence>
<comment type="function">
    <text evidence="2">Responsible for the formation of the pyrimidine heterocycle in the thiamine biosynthesis pathway. Catalyzes the formation of hydroxymethylpyrimidine phosphate (HMP-P) from histidine and pyridoxal phosphate (PLP). The protein uses PLP and the active site histidine to form HMP-P, generating an inactive enzyme. The enzyme can only undergo a single turnover, which suggests it is a suicide enzyme.</text>
</comment>
<dbReference type="InterPro" id="IPR015168">
    <property type="entry name" value="SsuA/THI5"/>
</dbReference>
<dbReference type="InterPro" id="IPR004358">
    <property type="entry name" value="Sig_transdc_His_kin-like_C"/>
</dbReference>
<reference evidence="18 19" key="1">
    <citation type="submission" date="2019-04" db="EMBL/GenBank/DDBJ databases">
        <title>Sulfurimonas crateris sp. nov. a facultative anaerobic sulfur-oxidizing chemolithautotrophic bacterium isolated from a terrestrial mud vulcano.</title>
        <authorList>
            <person name="Ratnikova N.M."/>
            <person name="Slobodkin A.I."/>
            <person name="Merkel A.Y."/>
            <person name="Novikov A."/>
            <person name="Bonch-Osmolovskaya E.A."/>
            <person name="Slobodkina G.B."/>
        </authorList>
    </citation>
    <scope>NUCLEOTIDE SEQUENCE [LARGE SCALE GENOMIC DNA]</scope>
    <source>
        <strain evidence="18 19">SN118</strain>
    </source>
</reference>
<comment type="catalytic activity">
    <reaction evidence="14">
        <text>N(6)-(pyridoxal phosphate)-L-lysyl-[4-amino-5-hydroxymethyl-2-methylpyrimidine phosphate synthase] + L-histidyl-[4-amino-5-hydroxymethyl-2-methylpyrimidine phosphate synthase] + 2 Fe(3+) + 4 H2O = L-lysyl-[4-amino-5-hydroxymethyl-2-methylpyrimidine phosphate synthase] + (2S)-2-amino-5-hydroxy-4-oxopentanoyl-[4-amino-5-hydroxymethyl-2-methylpyrimidine phosphate synthase] + 4-amino-2-methyl-5-(phosphooxymethyl)pyrimidine + 3-oxopropanoate + 2 Fe(2+) + 2 H(+)</text>
        <dbReference type="Rhea" id="RHEA:65756"/>
        <dbReference type="Rhea" id="RHEA-COMP:16892"/>
        <dbReference type="Rhea" id="RHEA-COMP:16893"/>
        <dbReference type="Rhea" id="RHEA-COMP:16894"/>
        <dbReference type="Rhea" id="RHEA-COMP:16895"/>
        <dbReference type="ChEBI" id="CHEBI:15377"/>
        <dbReference type="ChEBI" id="CHEBI:15378"/>
        <dbReference type="ChEBI" id="CHEBI:29033"/>
        <dbReference type="ChEBI" id="CHEBI:29034"/>
        <dbReference type="ChEBI" id="CHEBI:29969"/>
        <dbReference type="ChEBI" id="CHEBI:29979"/>
        <dbReference type="ChEBI" id="CHEBI:33190"/>
        <dbReference type="ChEBI" id="CHEBI:58354"/>
        <dbReference type="ChEBI" id="CHEBI:143915"/>
        <dbReference type="ChEBI" id="CHEBI:157692"/>
    </reaction>
    <physiologicalReaction direction="left-to-right" evidence="14">
        <dbReference type="Rhea" id="RHEA:65757"/>
    </physiologicalReaction>
</comment>
<dbReference type="PROSITE" id="PS50109">
    <property type="entry name" value="HIS_KIN"/>
    <property type="match status" value="1"/>
</dbReference>
<dbReference type="InterPro" id="IPR001638">
    <property type="entry name" value="Solute-binding_3/MltF_N"/>
</dbReference>
<accession>A0A4U2ZCH5</accession>
<organism evidence="18 19">
    <name type="scientific">Sulfurimonas crateris</name>
    <dbReference type="NCBI Taxonomy" id="2574727"/>
    <lineage>
        <taxon>Bacteria</taxon>
        <taxon>Pseudomonadati</taxon>
        <taxon>Campylobacterota</taxon>
        <taxon>Epsilonproteobacteria</taxon>
        <taxon>Campylobacterales</taxon>
        <taxon>Sulfurimonadaceae</taxon>
        <taxon>Sulfurimonas</taxon>
    </lineage>
</organism>
<evidence type="ECO:0000259" key="17">
    <source>
        <dbReference type="PROSITE" id="PS50109"/>
    </source>
</evidence>
<evidence type="ECO:0000256" key="14">
    <source>
        <dbReference type="ARBA" id="ARBA00048179"/>
    </source>
</evidence>
<sequence>MKYIFTLMLIVASLCAAAKPMQKVSLQLQWLDQFQFAGYYMAKEKGFYADAGFDVEIKKFTNETDVIGDVLSGKTTYGIGRSSLIWSYARGEEISLLSAIFQSSPLTLIALKTLNIENIKDFSGKKIMITEDAVETASVHAMIKSSKIDEGSIEFTRHTFDLEDLIDGKVDIYTGYISNEPFVLQEKGIKYKLFSPRERGFDFYSDILFTSQENVRKNPQSVNSFNNASIKGWEYAFRNIDETVELIYKKHNPAKKTRAALIFEAFELKKLAYVKDIPFGSVRKSKIERILDIYRVMGFVESDVDVNELIFSNRDAFLTKEEKEYLINKQEVKVCAISSMLPLSDLEHDEFIGVAADILKLTKENINLEYSFVQNSGWEDAMRKISNKECDILPMSVPNRGYKDIRYTTVYHNEPLVIVTRKSQNYIVDVDSTIDKEFVVAKENPFIEDLKKKHPWIKLNYVDSLKDGFRAVERGEYYGYIDTLISTAYAFKNTSNGHLKISGQFDDKIGISFGVRDDDIALFNIYEKLSRNLKHPDVHNFFNNWVSVNYVNNVKFEYLKEILFLIFVTVFIFFYRQHILKKKNSELEELKDKLLELNQTLELKISDAVNEMQKKDTYMLHKSRLAQIGEIVSMIAHQWKQPLSTISALNISMIMAIELEQYDLSDEKQRKEFLDFLDKKLKKIEFYTNNMGQIITDFSDFYRPNKHQEECTLNDPVFQVYWLLEGSLASENIDLSLELGSTSRVKLFKNEFVQVLVNIINNAREQFNEKEIKDAQISIKSYDRDGVAVMEISDNAGGIDEEIIDKVFDPYFSTKFDKNGTGLGLHMSKNIIKQHKDGKLYVENIKDGAKFTIEVGISEDSDEE</sequence>
<dbReference type="InterPro" id="IPR003594">
    <property type="entry name" value="HATPase_dom"/>
</dbReference>
<dbReference type="PRINTS" id="PR00344">
    <property type="entry name" value="BCTRLSENSOR"/>
</dbReference>
<evidence type="ECO:0000256" key="3">
    <source>
        <dbReference type="ARBA" id="ARBA00004948"/>
    </source>
</evidence>
<evidence type="ECO:0000256" key="9">
    <source>
        <dbReference type="ARBA" id="ARBA00022723"/>
    </source>
</evidence>
<dbReference type="SMART" id="SM00387">
    <property type="entry name" value="HATPase_c"/>
    <property type="match status" value="1"/>
</dbReference>
<dbReference type="GO" id="GO:0000155">
    <property type="term" value="F:phosphorelay sensor kinase activity"/>
    <property type="evidence" value="ECO:0007669"/>
    <property type="project" value="InterPro"/>
</dbReference>
<dbReference type="Gene3D" id="3.30.565.10">
    <property type="entry name" value="Histidine kinase-like ATPase, C-terminal domain"/>
    <property type="match status" value="1"/>
</dbReference>
<keyword evidence="8" id="KW-0808">Transferase</keyword>
<name>A0A4U2ZCH5_9BACT</name>
<comment type="pathway">
    <text evidence="3">Cofactor biosynthesis; thiamine diphosphate biosynthesis.</text>
</comment>
<evidence type="ECO:0000256" key="12">
    <source>
        <dbReference type="ARBA" id="ARBA00023004"/>
    </source>
</evidence>
<dbReference type="SUPFAM" id="SSF55874">
    <property type="entry name" value="ATPase domain of HSP90 chaperone/DNA topoisomerase II/histidine kinase"/>
    <property type="match status" value="1"/>
</dbReference>
<evidence type="ECO:0000256" key="13">
    <source>
        <dbReference type="ARBA" id="ARBA00033171"/>
    </source>
</evidence>
<keyword evidence="7" id="KW-0597">Phosphoprotein</keyword>
<dbReference type="SMART" id="SM00062">
    <property type="entry name" value="PBPb"/>
    <property type="match status" value="1"/>
</dbReference>
<evidence type="ECO:0000256" key="4">
    <source>
        <dbReference type="ARBA" id="ARBA00009406"/>
    </source>
</evidence>
<dbReference type="PANTHER" id="PTHR31528:SF1">
    <property type="entry name" value="4-AMINO-5-HYDROXYMETHYL-2-METHYLPYRIMIDINE PHOSPHATE SYNTHASE THI11-RELATED"/>
    <property type="match status" value="1"/>
</dbReference>
<evidence type="ECO:0000256" key="10">
    <source>
        <dbReference type="ARBA" id="ARBA00022898"/>
    </source>
</evidence>
<keyword evidence="15" id="KW-0175">Coiled coil</keyword>
<dbReference type="CDD" id="cd00082">
    <property type="entry name" value="HisKA"/>
    <property type="match status" value="1"/>
</dbReference>
<feature type="domain" description="Histidine kinase" evidence="17">
    <location>
        <begin position="634"/>
        <end position="859"/>
    </location>
</feature>
<protein>
    <recommendedName>
        <fullName evidence="6">histidine kinase</fullName>
        <ecNumber evidence="6">2.7.13.3</ecNumber>
    </recommendedName>
    <alternativeName>
        <fullName evidence="13">Thiamine pyrimidine synthase</fullName>
    </alternativeName>
</protein>
<evidence type="ECO:0000256" key="11">
    <source>
        <dbReference type="ARBA" id="ARBA00022977"/>
    </source>
</evidence>
<evidence type="ECO:0000256" key="5">
    <source>
        <dbReference type="ARBA" id="ARBA00011738"/>
    </source>
</evidence>
<feature type="signal peptide" evidence="16">
    <location>
        <begin position="1"/>
        <end position="18"/>
    </location>
</feature>
<dbReference type="Pfam" id="PF02518">
    <property type="entry name" value="HATPase_c"/>
    <property type="match status" value="1"/>
</dbReference>
<keyword evidence="9" id="KW-0479">Metal-binding</keyword>
<dbReference type="OrthoDB" id="174578at2"/>
<dbReference type="RefSeq" id="WP_137011179.1">
    <property type="nucleotide sequence ID" value="NZ_SZPX01000001.1"/>
</dbReference>
<dbReference type="Pfam" id="PF09084">
    <property type="entry name" value="NMT1"/>
    <property type="match status" value="1"/>
</dbReference>
<dbReference type="GO" id="GO:0009228">
    <property type="term" value="P:thiamine biosynthetic process"/>
    <property type="evidence" value="ECO:0007669"/>
    <property type="project" value="UniProtKB-KW"/>
</dbReference>
<evidence type="ECO:0000256" key="1">
    <source>
        <dbReference type="ARBA" id="ARBA00000085"/>
    </source>
</evidence>
<dbReference type="Proteomes" id="UP000309561">
    <property type="component" value="Unassembled WGS sequence"/>
</dbReference>
<keyword evidence="12" id="KW-0408">Iron</keyword>
<comment type="similarity">
    <text evidence="4">Belongs to the NMT1/THI5 family.</text>
</comment>
<feature type="chain" id="PRO_5020398156" description="histidine kinase" evidence="16">
    <location>
        <begin position="19"/>
        <end position="864"/>
    </location>
</feature>
<dbReference type="SUPFAM" id="SSF53850">
    <property type="entry name" value="Periplasmic binding protein-like II"/>
    <property type="match status" value="2"/>
</dbReference>
<dbReference type="InterPro" id="IPR027939">
    <property type="entry name" value="NMT1/THI5"/>
</dbReference>
<dbReference type="EC" id="2.7.13.3" evidence="6"/>
<keyword evidence="19" id="KW-1185">Reference proteome</keyword>
<dbReference type="EMBL" id="SZPX01000001">
    <property type="protein sequence ID" value="TKI70891.1"/>
    <property type="molecule type" value="Genomic_DNA"/>
</dbReference>
<evidence type="ECO:0000256" key="7">
    <source>
        <dbReference type="ARBA" id="ARBA00022553"/>
    </source>
</evidence>
<proteinExistence type="inferred from homology"/>
<evidence type="ECO:0000313" key="18">
    <source>
        <dbReference type="EMBL" id="TKI70891.1"/>
    </source>
</evidence>
<dbReference type="InterPro" id="IPR005467">
    <property type="entry name" value="His_kinase_dom"/>
</dbReference>
<gene>
    <name evidence="18" type="ORF">FCU45_00425</name>
</gene>
<keyword evidence="16" id="KW-0732">Signal</keyword>
<dbReference type="Gene3D" id="3.40.190.10">
    <property type="entry name" value="Periplasmic binding protein-like II"/>
    <property type="match status" value="4"/>
</dbReference>
<keyword evidence="11" id="KW-0784">Thiamine biosynthesis</keyword>
<dbReference type="InterPro" id="IPR003661">
    <property type="entry name" value="HisK_dim/P_dom"/>
</dbReference>
<comment type="caution">
    <text evidence="18">The sequence shown here is derived from an EMBL/GenBank/DDBJ whole genome shotgun (WGS) entry which is preliminary data.</text>
</comment>
<keyword evidence="10" id="KW-0663">Pyridoxal phosphate</keyword>
<evidence type="ECO:0000256" key="6">
    <source>
        <dbReference type="ARBA" id="ARBA00012438"/>
    </source>
</evidence>
<dbReference type="InterPro" id="IPR036890">
    <property type="entry name" value="HATPase_C_sf"/>
</dbReference>
<evidence type="ECO:0000313" key="19">
    <source>
        <dbReference type="Proteomes" id="UP000309561"/>
    </source>
</evidence>
<dbReference type="GO" id="GO:0046872">
    <property type="term" value="F:metal ion binding"/>
    <property type="evidence" value="ECO:0007669"/>
    <property type="project" value="UniProtKB-KW"/>
</dbReference>
<dbReference type="Pfam" id="PF00497">
    <property type="entry name" value="SBP_bac_3"/>
    <property type="match status" value="1"/>
</dbReference>
<evidence type="ECO:0000256" key="8">
    <source>
        <dbReference type="ARBA" id="ARBA00022679"/>
    </source>
</evidence>
<dbReference type="Gene3D" id="1.10.287.130">
    <property type="match status" value="1"/>
</dbReference>